<dbReference type="VEuPathDB" id="MicrosporidiaDB:M153_7300010817"/>
<protein>
    <submittedName>
        <fullName evidence="1">Uncharacterized protein</fullName>
    </submittedName>
</protein>
<evidence type="ECO:0000313" key="1">
    <source>
        <dbReference type="EMBL" id="KRH94983.1"/>
    </source>
</evidence>
<reference evidence="1 2" key="1">
    <citation type="submission" date="2015-07" db="EMBL/GenBank/DDBJ databases">
        <title>The genome of Pseudoloma neurophilia, a relevant intracellular parasite of the zebrafish.</title>
        <authorList>
            <person name="Ndikumana S."/>
            <person name="Pelin A."/>
            <person name="Sanders J."/>
            <person name="Corradi N."/>
        </authorList>
    </citation>
    <scope>NUCLEOTIDE SEQUENCE [LARGE SCALE GENOMIC DNA]</scope>
    <source>
        <strain evidence="1 2">MK1</strain>
    </source>
</reference>
<evidence type="ECO:0000313" key="2">
    <source>
        <dbReference type="Proteomes" id="UP000051530"/>
    </source>
</evidence>
<sequence length="100" mass="11705">MIAVLQRYGFLNEIALCNGCQQQIAALSFETEWHPRFRCQKRACLGKLSLPLYKNTIFDQNHIGHRHCLELLYQFGCRRPVSILLTHSVLEMRPCKIFIN</sequence>
<accession>A0A0R0M7E4</accession>
<name>A0A0R0M7E4_9MICR</name>
<gene>
    <name evidence="1" type="ORF">M153_7300010817</name>
</gene>
<dbReference type="Proteomes" id="UP000051530">
    <property type="component" value="Unassembled WGS sequence"/>
</dbReference>
<comment type="caution">
    <text evidence="1">The sequence shown here is derived from an EMBL/GenBank/DDBJ whole genome shotgun (WGS) entry which is preliminary data.</text>
</comment>
<keyword evidence="2" id="KW-1185">Reference proteome</keyword>
<dbReference type="AlphaFoldDB" id="A0A0R0M7E4"/>
<dbReference type="EMBL" id="LGUB01000012">
    <property type="protein sequence ID" value="KRH94983.1"/>
    <property type="molecule type" value="Genomic_DNA"/>
</dbReference>
<proteinExistence type="predicted"/>
<organism evidence="1 2">
    <name type="scientific">Pseudoloma neurophilia</name>
    <dbReference type="NCBI Taxonomy" id="146866"/>
    <lineage>
        <taxon>Eukaryota</taxon>
        <taxon>Fungi</taxon>
        <taxon>Fungi incertae sedis</taxon>
        <taxon>Microsporidia</taxon>
        <taxon>Pseudoloma</taxon>
    </lineage>
</organism>